<dbReference type="Proteomes" id="UP000550367">
    <property type="component" value="Unassembled WGS sequence"/>
</dbReference>
<dbReference type="OrthoDB" id="9799036at2"/>
<gene>
    <name evidence="1" type="ORF">EP57_08180</name>
    <name evidence="2" type="ORF">HCB25_00265</name>
</gene>
<reference evidence="1 3" key="1">
    <citation type="submission" date="2014-05" db="EMBL/GenBank/DDBJ databases">
        <title>Novel Listeriaceae from food processing environments.</title>
        <authorList>
            <person name="den Bakker H.C."/>
        </authorList>
    </citation>
    <scope>NUCLEOTIDE SEQUENCE [LARGE SCALE GENOMIC DNA]</scope>
    <source>
        <strain evidence="1 3">FSL A5-0281</strain>
    </source>
</reference>
<evidence type="ECO:0000313" key="2">
    <source>
        <dbReference type="EMBL" id="MBC2242475.1"/>
    </source>
</evidence>
<organism evidence="1 3">
    <name type="scientific">Listeria booriae</name>
    <dbReference type="NCBI Taxonomy" id="1552123"/>
    <lineage>
        <taxon>Bacteria</taxon>
        <taxon>Bacillati</taxon>
        <taxon>Bacillota</taxon>
        <taxon>Bacilli</taxon>
        <taxon>Bacillales</taxon>
        <taxon>Listeriaceae</taxon>
        <taxon>Listeria</taxon>
    </lineage>
</organism>
<dbReference type="EMBL" id="JAARYY010000001">
    <property type="protein sequence ID" value="MBC2242475.1"/>
    <property type="molecule type" value="Genomic_DNA"/>
</dbReference>
<comment type="caution">
    <text evidence="1">The sequence shown here is derived from an EMBL/GenBank/DDBJ whole genome shotgun (WGS) entry which is preliminary data.</text>
</comment>
<reference evidence="2 4" key="2">
    <citation type="submission" date="2020-03" db="EMBL/GenBank/DDBJ databases">
        <title>Soil Listeria distribution.</title>
        <authorList>
            <person name="Liao J."/>
            <person name="Wiedmann M."/>
        </authorList>
    </citation>
    <scope>NUCLEOTIDE SEQUENCE [LARGE SCALE GENOMIC DNA]</scope>
    <source>
        <strain evidence="2 4">FSL L7-0153</strain>
    </source>
</reference>
<dbReference type="EMBL" id="JNFA01000023">
    <property type="protein sequence ID" value="KGL40524.1"/>
    <property type="molecule type" value="Genomic_DNA"/>
</dbReference>
<evidence type="ECO:0000313" key="3">
    <source>
        <dbReference type="Proteomes" id="UP000029844"/>
    </source>
</evidence>
<dbReference type="Proteomes" id="UP000029844">
    <property type="component" value="Unassembled WGS sequence"/>
</dbReference>
<dbReference type="GeneID" id="58717350"/>
<sequence>MSIGIIVDEPRSDDERLFFIPVATEEAFKKYWLKASQDMQLMWVPIFESGVVIEAEDLEAIVDELKKVKVWSLENIENLEIQKGAVDRIDYIIGTLPKGFAQRDTKLYIG</sequence>
<proteinExistence type="predicted"/>
<protein>
    <submittedName>
        <fullName evidence="1">Uncharacterized protein</fullName>
    </submittedName>
</protein>
<evidence type="ECO:0000313" key="4">
    <source>
        <dbReference type="Proteomes" id="UP000550367"/>
    </source>
</evidence>
<dbReference type="STRING" id="1552123.EP57_08180"/>
<dbReference type="eggNOG" id="ENOG50344Y4">
    <property type="taxonomic scope" value="Bacteria"/>
</dbReference>
<name>A0A099W434_9LIST</name>
<accession>A0A099W434</accession>
<dbReference type="AlphaFoldDB" id="A0A099W434"/>
<dbReference type="RefSeq" id="WP_036085724.1">
    <property type="nucleotide sequence ID" value="NZ_CBCSHQ010000012.1"/>
</dbReference>
<keyword evidence="3" id="KW-1185">Reference proteome</keyword>
<evidence type="ECO:0000313" key="1">
    <source>
        <dbReference type="EMBL" id="KGL40524.1"/>
    </source>
</evidence>